<evidence type="ECO:0000256" key="7">
    <source>
        <dbReference type="ARBA" id="ARBA00022475"/>
    </source>
</evidence>
<dbReference type="EMBL" id="JACHFW010000001">
    <property type="protein sequence ID" value="MBB5263175.1"/>
    <property type="molecule type" value="Genomic_DNA"/>
</dbReference>
<dbReference type="GO" id="GO:0042910">
    <property type="term" value="F:xenobiotic transmembrane transporter activity"/>
    <property type="evidence" value="ECO:0007669"/>
    <property type="project" value="InterPro"/>
</dbReference>
<dbReference type="RefSeq" id="WP_183770615.1">
    <property type="nucleotide sequence ID" value="NZ_JACHFW010000001.1"/>
</dbReference>
<comment type="caution">
    <text evidence="14">The sequence shown here is derived from an EMBL/GenBank/DDBJ whole genome shotgun (WGS) entry which is preliminary data.</text>
</comment>
<keyword evidence="8 13" id="KW-0812">Transmembrane</keyword>
<organism evidence="14 15">
    <name type="scientific">Catenibacillus scindens</name>
    <dbReference type="NCBI Taxonomy" id="673271"/>
    <lineage>
        <taxon>Bacteria</taxon>
        <taxon>Bacillati</taxon>
        <taxon>Bacillota</taxon>
        <taxon>Clostridia</taxon>
        <taxon>Lachnospirales</taxon>
        <taxon>Lachnospiraceae</taxon>
        <taxon>Catenibacillus</taxon>
    </lineage>
</organism>
<evidence type="ECO:0000313" key="14">
    <source>
        <dbReference type="EMBL" id="MBB5263175.1"/>
    </source>
</evidence>
<dbReference type="Pfam" id="PF01554">
    <property type="entry name" value="MatE"/>
    <property type="match status" value="2"/>
</dbReference>
<dbReference type="NCBIfam" id="TIGR00797">
    <property type="entry name" value="matE"/>
    <property type="match status" value="1"/>
</dbReference>
<comment type="function">
    <text evidence="1">Multidrug efflux pump.</text>
</comment>
<feature type="transmembrane region" description="Helical" evidence="13">
    <location>
        <begin position="57"/>
        <end position="90"/>
    </location>
</feature>
<evidence type="ECO:0000256" key="12">
    <source>
        <dbReference type="ARBA" id="ARBA00031636"/>
    </source>
</evidence>
<dbReference type="PANTHER" id="PTHR43298:SF2">
    <property type="entry name" value="FMN_FAD EXPORTER YEEO-RELATED"/>
    <property type="match status" value="1"/>
</dbReference>
<feature type="transmembrane region" description="Helical" evidence="13">
    <location>
        <begin position="398"/>
        <end position="418"/>
    </location>
</feature>
<dbReference type="GO" id="GO:0006811">
    <property type="term" value="P:monoatomic ion transport"/>
    <property type="evidence" value="ECO:0007669"/>
    <property type="project" value="UniProtKB-KW"/>
</dbReference>
<keyword evidence="6" id="KW-0050">Antiport</keyword>
<evidence type="ECO:0000256" key="1">
    <source>
        <dbReference type="ARBA" id="ARBA00003408"/>
    </source>
</evidence>
<gene>
    <name evidence="14" type="ORF">HNP82_000269</name>
</gene>
<evidence type="ECO:0000256" key="5">
    <source>
        <dbReference type="ARBA" id="ARBA00022448"/>
    </source>
</evidence>
<reference evidence="14 15" key="1">
    <citation type="submission" date="2020-08" db="EMBL/GenBank/DDBJ databases">
        <title>Genomic Encyclopedia of Type Strains, Phase IV (KMG-IV): sequencing the most valuable type-strain genomes for metagenomic binning, comparative biology and taxonomic classification.</title>
        <authorList>
            <person name="Goeker M."/>
        </authorList>
    </citation>
    <scope>NUCLEOTIDE SEQUENCE [LARGE SCALE GENOMIC DNA]</scope>
    <source>
        <strain evidence="14 15">DSM 106146</strain>
    </source>
</reference>
<feature type="transmembrane region" description="Helical" evidence="13">
    <location>
        <begin position="424"/>
        <end position="444"/>
    </location>
</feature>
<dbReference type="PIRSF" id="PIRSF006603">
    <property type="entry name" value="DinF"/>
    <property type="match status" value="1"/>
</dbReference>
<evidence type="ECO:0000256" key="4">
    <source>
        <dbReference type="ARBA" id="ARBA00020268"/>
    </source>
</evidence>
<accession>A0A7W8H7Q8</accession>
<evidence type="ECO:0000256" key="3">
    <source>
        <dbReference type="ARBA" id="ARBA00010199"/>
    </source>
</evidence>
<evidence type="ECO:0000256" key="6">
    <source>
        <dbReference type="ARBA" id="ARBA00022449"/>
    </source>
</evidence>
<evidence type="ECO:0000256" key="13">
    <source>
        <dbReference type="SAM" id="Phobius"/>
    </source>
</evidence>
<keyword evidence="9 13" id="KW-1133">Transmembrane helix</keyword>
<name>A0A7W8H7Q8_9FIRM</name>
<dbReference type="CDD" id="cd13138">
    <property type="entry name" value="MATE_yoeA_like"/>
    <property type="match status" value="1"/>
</dbReference>
<feature type="transmembrane region" description="Helical" evidence="13">
    <location>
        <begin position="175"/>
        <end position="197"/>
    </location>
</feature>
<feature type="transmembrane region" description="Helical" evidence="13">
    <location>
        <begin position="325"/>
        <end position="349"/>
    </location>
</feature>
<evidence type="ECO:0000313" key="15">
    <source>
        <dbReference type="Proteomes" id="UP000543642"/>
    </source>
</evidence>
<evidence type="ECO:0000256" key="10">
    <source>
        <dbReference type="ARBA" id="ARBA00023065"/>
    </source>
</evidence>
<feature type="transmembrane region" description="Helical" evidence="13">
    <location>
        <begin position="243"/>
        <end position="267"/>
    </location>
</feature>
<keyword evidence="15" id="KW-1185">Reference proteome</keyword>
<dbReference type="GO" id="GO:0015297">
    <property type="term" value="F:antiporter activity"/>
    <property type="evidence" value="ECO:0007669"/>
    <property type="project" value="UniProtKB-KW"/>
</dbReference>
<comment type="similarity">
    <text evidence="3">Belongs to the multi antimicrobial extrusion (MATE) (TC 2.A.66.1) family.</text>
</comment>
<dbReference type="InterPro" id="IPR048279">
    <property type="entry name" value="MdtK-like"/>
</dbReference>
<protein>
    <recommendedName>
        <fullName evidence="4">Probable multidrug resistance protein NorM</fullName>
    </recommendedName>
    <alternativeName>
        <fullName evidence="12">Multidrug-efflux transporter</fullName>
    </alternativeName>
</protein>
<evidence type="ECO:0000256" key="11">
    <source>
        <dbReference type="ARBA" id="ARBA00023136"/>
    </source>
</evidence>
<keyword evidence="7" id="KW-1003">Cell membrane</keyword>
<feature type="transmembrane region" description="Helical" evidence="13">
    <location>
        <begin position="203"/>
        <end position="222"/>
    </location>
</feature>
<dbReference type="GO" id="GO:0005886">
    <property type="term" value="C:plasma membrane"/>
    <property type="evidence" value="ECO:0007669"/>
    <property type="project" value="UniProtKB-SubCell"/>
</dbReference>
<proteinExistence type="inferred from homology"/>
<keyword evidence="11 13" id="KW-0472">Membrane</keyword>
<sequence length="454" mass="49490">MASKASAASSGATLMTQGPIWRKIVTFAIPLFFGNLFQQLYNTADSLIVGNFLGSDALAAVSSSGSLILLLVGFFNGIAVGAGVVIARYFGAQDKENLSKAIHTDLAFGLVAGVLLTIIGLVMAPRILTWMGTPADVLKNSVVYFRIYFCGSIAFVMYNIFVGIMQSVGDSRHPLIYLIISSIINIVLDLLFVGGFGWGVGSAALATIISQFVSAFLCLYRLMRLQTDYRVEPKKIRFHKRHLKMIISYGLPSGLQNSIIAFANVIVQSNINSFGKMAVAGCGAYSKIEGFGFLPITCFALALTTFIGQNLGAQKYDRVKKGARFGIICSVILAEIVGLCIYALAPVFISAFNNDPEVIAYGTAQARTVTLFYFLLSFSHCVAGILRGAGKAAVPMLIMLLCWCVIRITYIIVTVHFIPDIHVVFWAYPLTWSLSSIIFLFYFLKGSWMRGFEK</sequence>
<keyword evidence="5" id="KW-0813">Transport</keyword>
<dbReference type="InterPro" id="IPR002528">
    <property type="entry name" value="MATE_fam"/>
</dbReference>
<comment type="subcellular location">
    <subcellularLocation>
        <location evidence="2">Cell membrane</location>
        <topology evidence="2">Multi-pass membrane protein</topology>
    </subcellularLocation>
</comment>
<feature type="transmembrane region" description="Helical" evidence="13">
    <location>
        <begin position="143"/>
        <end position="163"/>
    </location>
</feature>
<feature type="transmembrane region" description="Helical" evidence="13">
    <location>
        <begin position="293"/>
        <end position="313"/>
    </location>
</feature>
<dbReference type="PANTHER" id="PTHR43298">
    <property type="entry name" value="MULTIDRUG RESISTANCE PROTEIN NORM-RELATED"/>
    <property type="match status" value="1"/>
</dbReference>
<feature type="transmembrane region" description="Helical" evidence="13">
    <location>
        <begin position="20"/>
        <end position="37"/>
    </location>
</feature>
<evidence type="ECO:0000256" key="2">
    <source>
        <dbReference type="ARBA" id="ARBA00004651"/>
    </source>
</evidence>
<keyword evidence="10" id="KW-0406">Ion transport</keyword>
<evidence type="ECO:0000256" key="9">
    <source>
        <dbReference type="ARBA" id="ARBA00022989"/>
    </source>
</evidence>
<dbReference type="Proteomes" id="UP000543642">
    <property type="component" value="Unassembled WGS sequence"/>
</dbReference>
<feature type="transmembrane region" description="Helical" evidence="13">
    <location>
        <begin position="102"/>
        <end position="123"/>
    </location>
</feature>
<evidence type="ECO:0000256" key="8">
    <source>
        <dbReference type="ARBA" id="ARBA00022692"/>
    </source>
</evidence>
<feature type="transmembrane region" description="Helical" evidence="13">
    <location>
        <begin position="369"/>
        <end position="386"/>
    </location>
</feature>
<dbReference type="InterPro" id="IPR050222">
    <property type="entry name" value="MATE_MdtK"/>
</dbReference>
<dbReference type="AlphaFoldDB" id="A0A7W8H7Q8"/>